<proteinExistence type="predicted"/>
<organism evidence="2 3">
    <name type="scientific">Streptomyces afghaniensis 772</name>
    <dbReference type="NCBI Taxonomy" id="1283301"/>
    <lineage>
        <taxon>Bacteria</taxon>
        <taxon>Bacillati</taxon>
        <taxon>Actinomycetota</taxon>
        <taxon>Actinomycetes</taxon>
        <taxon>Kitasatosporales</taxon>
        <taxon>Streptomycetaceae</taxon>
        <taxon>Streptomyces</taxon>
    </lineage>
</organism>
<sequence>MGRRRQGGHAEASLRDTGGSRWESMGAVSESG</sequence>
<reference evidence="2 3" key="1">
    <citation type="submission" date="2013-02" db="EMBL/GenBank/DDBJ databases">
        <title>Draft Genome Sequence of Streptomyces afghaniensis, Which Produces Compounds of the Julimycin B-Complex.</title>
        <authorList>
            <person name="Gruening B.A."/>
            <person name="Praeg A."/>
            <person name="Erxleben A."/>
            <person name="Guenther S."/>
            <person name="Fiedler H.-P."/>
            <person name="Goodfellow M."/>
            <person name="Mueller M."/>
        </authorList>
    </citation>
    <scope>NUCLEOTIDE SEQUENCE [LARGE SCALE GENOMIC DNA]</scope>
    <source>
        <strain evidence="2 3">772</strain>
    </source>
</reference>
<dbReference type="Proteomes" id="UP000015001">
    <property type="component" value="Unassembled WGS sequence"/>
</dbReference>
<evidence type="ECO:0000313" key="3">
    <source>
        <dbReference type="Proteomes" id="UP000015001"/>
    </source>
</evidence>
<keyword evidence="3" id="KW-1185">Reference proteome</keyword>
<dbReference type="AlphaFoldDB" id="S4MIA4"/>
<protein>
    <submittedName>
        <fullName evidence="2">Uncharacterized protein</fullName>
    </submittedName>
</protein>
<evidence type="ECO:0000313" key="2">
    <source>
        <dbReference type="EMBL" id="EPJ35295.1"/>
    </source>
</evidence>
<dbReference type="HOGENOM" id="CLU_3391557_0_0_11"/>
<dbReference type="EMBL" id="AOPY01001647">
    <property type="protein sequence ID" value="EPJ35295.1"/>
    <property type="molecule type" value="Genomic_DNA"/>
</dbReference>
<name>S4MIA4_9ACTN</name>
<feature type="region of interest" description="Disordered" evidence="1">
    <location>
        <begin position="1"/>
        <end position="32"/>
    </location>
</feature>
<evidence type="ECO:0000256" key="1">
    <source>
        <dbReference type="SAM" id="MobiDB-lite"/>
    </source>
</evidence>
<accession>S4MIA4</accession>
<gene>
    <name evidence="2" type="ORF">STAFG_7662</name>
</gene>
<comment type="caution">
    <text evidence="2">The sequence shown here is derived from an EMBL/GenBank/DDBJ whole genome shotgun (WGS) entry which is preliminary data.</text>
</comment>